<evidence type="ECO:0000313" key="2">
    <source>
        <dbReference type="EMBL" id="KAF4506537.1"/>
    </source>
</evidence>
<evidence type="ECO:0000313" key="3">
    <source>
        <dbReference type="Proteomes" id="UP000557566"/>
    </source>
</evidence>
<proteinExistence type="predicted"/>
<feature type="region of interest" description="Disordered" evidence="1">
    <location>
        <begin position="104"/>
        <end position="123"/>
    </location>
</feature>
<dbReference type="Proteomes" id="UP000557566">
    <property type="component" value="Unassembled WGS sequence"/>
</dbReference>
<comment type="caution">
    <text evidence="2">The sequence shown here is derived from an EMBL/GenBank/DDBJ whole genome shotgun (WGS) entry which is preliminary data.</text>
</comment>
<accession>A0A8H4LX40</accession>
<dbReference type="EMBL" id="JAAVMX010000007">
    <property type="protein sequence ID" value="KAF4506537.1"/>
    <property type="molecule type" value="Genomic_DNA"/>
</dbReference>
<gene>
    <name evidence="2" type="ORF">G6O67_006613</name>
</gene>
<evidence type="ECO:0000256" key="1">
    <source>
        <dbReference type="SAM" id="MobiDB-lite"/>
    </source>
</evidence>
<sequence length="202" mass="21846">MTAASTDAGRIEAADTGIKVVVVEDDEVERCCHELGRLAVINEFVYNSGRFSYVETKTAFPRLPTNCRLFLDVCGSVQRLHRERRSSRCCGSSGVTRGCWPTASRGSRGGWGSSSTAAQGSGGARPVLVGFMGRDFNQRTRPQHPTRVHRFEGIGKGKFVDKFVPMIIFVCTGVQTDGTLAHDCSGPQGKDSRAGRSFGRPG</sequence>
<keyword evidence="3" id="KW-1185">Reference proteome</keyword>
<protein>
    <submittedName>
        <fullName evidence="2">Uncharacterized protein</fullName>
    </submittedName>
</protein>
<organism evidence="2 3">
    <name type="scientific">Ophiocordyceps sinensis</name>
    <dbReference type="NCBI Taxonomy" id="72228"/>
    <lineage>
        <taxon>Eukaryota</taxon>
        <taxon>Fungi</taxon>
        <taxon>Dikarya</taxon>
        <taxon>Ascomycota</taxon>
        <taxon>Pezizomycotina</taxon>
        <taxon>Sordariomycetes</taxon>
        <taxon>Hypocreomycetidae</taxon>
        <taxon>Hypocreales</taxon>
        <taxon>Ophiocordycipitaceae</taxon>
        <taxon>Ophiocordyceps</taxon>
    </lineage>
</organism>
<name>A0A8H4LX40_9HYPO</name>
<dbReference type="AlphaFoldDB" id="A0A8H4LX40"/>
<reference evidence="2 3" key="1">
    <citation type="journal article" date="2020" name="Genome Biol. Evol.">
        <title>A new high-quality draft genome assembly of the Chinese cordyceps Ophiocordyceps sinensis.</title>
        <authorList>
            <person name="Shu R."/>
            <person name="Zhang J."/>
            <person name="Meng Q."/>
            <person name="Zhang H."/>
            <person name="Zhou G."/>
            <person name="Li M."/>
            <person name="Wu P."/>
            <person name="Zhao Y."/>
            <person name="Chen C."/>
            <person name="Qin Q."/>
        </authorList>
    </citation>
    <scope>NUCLEOTIDE SEQUENCE [LARGE SCALE GENOMIC DNA]</scope>
    <source>
        <strain evidence="2 3">IOZ07</strain>
    </source>
</reference>